<protein>
    <submittedName>
        <fullName evidence="1">Uncharacterized protein</fullName>
    </submittedName>
</protein>
<proteinExistence type="predicted"/>
<evidence type="ECO:0000313" key="2">
    <source>
        <dbReference type="Proteomes" id="UP001372338"/>
    </source>
</evidence>
<dbReference type="AlphaFoldDB" id="A0AAN9EE64"/>
<accession>A0AAN9EE64</accession>
<organism evidence="1 2">
    <name type="scientific">Crotalaria pallida</name>
    <name type="common">Smooth rattlebox</name>
    <name type="synonym">Crotalaria striata</name>
    <dbReference type="NCBI Taxonomy" id="3830"/>
    <lineage>
        <taxon>Eukaryota</taxon>
        <taxon>Viridiplantae</taxon>
        <taxon>Streptophyta</taxon>
        <taxon>Embryophyta</taxon>
        <taxon>Tracheophyta</taxon>
        <taxon>Spermatophyta</taxon>
        <taxon>Magnoliopsida</taxon>
        <taxon>eudicotyledons</taxon>
        <taxon>Gunneridae</taxon>
        <taxon>Pentapetalae</taxon>
        <taxon>rosids</taxon>
        <taxon>fabids</taxon>
        <taxon>Fabales</taxon>
        <taxon>Fabaceae</taxon>
        <taxon>Papilionoideae</taxon>
        <taxon>50 kb inversion clade</taxon>
        <taxon>genistoids sensu lato</taxon>
        <taxon>core genistoids</taxon>
        <taxon>Crotalarieae</taxon>
        <taxon>Crotalaria</taxon>
    </lineage>
</organism>
<gene>
    <name evidence="1" type="ORF">RIF29_37206</name>
</gene>
<evidence type="ECO:0000313" key="1">
    <source>
        <dbReference type="EMBL" id="KAK7252918.1"/>
    </source>
</evidence>
<dbReference type="Proteomes" id="UP001372338">
    <property type="component" value="Unassembled WGS sequence"/>
</dbReference>
<name>A0AAN9EE64_CROPI</name>
<keyword evidence="2" id="KW-1185">Reference proteome</keyword>
<reference evidence="1 2" key="1">
    <citation type="submission" date="2024-01" db="EMBL/GenBank/DDBJ databases">
        <title>The genomes of 5 underutilized Papilionoideae crops provide insights into root nodulation and disease resistanc.</title>
        <authorList>
            <person name="Yuan L."/>
        </authorList>
    </citation>
    <scope>NUCLEOTIDE SEQUENCE [LARGE SCALE GENOMIC DNA]</scope>
    <source>
        <strain evidence="1">ZHUSHIDOU_FW_LH</strain>
        <tissue evidence="1">Leaf</tissue>
    </source>
</reference>
<sequence length="68" mass="8045">MKMYSSAYDYDLFFSIQSRILQAYKPFFFPFFECKTLPSHNNTYSHHAGTIQQRLPPTLKESQTINDC</sequence>
<dbReference type="EMBL" id="JAYWIO010000007">
    <property type="protein sequence ID" value="KAK7252918.1"/>
    <property type="molecule type" value="Genomic_DNA"/>
</dbReference>
<comment type="caution">
    <text evidence="1">The sequence shown here is derived from an EMBL/GenBank/DDBJ whole genome shotgun (WGS) entry which is preliminary data.</text>
</comment>